<feature type="binding site" evidence="11">
    <location>
        <position position="96"/>
    </location>
    <ligand>
        <name>NAD(+)</name>
        <dbReference type="ChEBI" id="CHEBI:57540"/>
    </ligand>
</feature>
<evidence type="ECO:0000256" key="4">
    <source>
        <dbReference type="ARBA" id="ARBA00022832"/>
    </source>
</evidence>
<evidence type="ECO:0000256" key="2">
    <source>
        <dbReference type="ARBA" id="ARBA00009233"/>
    </source>
</evidence>
<dbReference type="PIRSF" id="PIRSF000094">
    <property type="entry name" value="Enoyl-ACP_rdct"/>
    <property type="match status" value="1"/>
</dbReference>
<comment type="caution">
    <text evidence="12">The sequence shown here is derived from an EMBL/GenBank/DDBJ whole genome shotgun (WGS) entry which is preliminary data.</text>
</comment>
<gene>
    <name evidence="12" type="primary">fabI</name>
    <name evidence="12" type="ORF">HLB35_03280</name>
</gene>
<evidence type="ECO:0000256" key="3">
    <source>
        <dbReference type="ARBA" id="ARBA00022516"/>
    </source>
</evidence>
<keyword evidence="3 8" id="KW-0444">Lipid biosynthesis</keyword>
<feature type="binding site" evidence="11">
    <location>
        <position position="166"/>
    </location>
    <ligand>
        <name>NAD(+)</name>
        <dbReference type="ChEBI" id="CHEBI:57540"/>
    </ligand>
</feature>
<dbReference type="GO" id="GO:0004318">
    <property type="term" value="F:enoyl-[acyl-carrier-protein] reductase (NADH) activity"/>
    <property type="evidence" value="ECO:0007669"/>
    <property type="project" value="UniProtKB-EC"/>
</dbReference>
<dbReference type="PANTHER" id="PTHR43159">
    <property type="entry name" value="ENOYL-[ACYL-CARRIER-PROTEIN] REDUCTASE"/>
    <property type="match status" value="1"/>
</dbReference>
<feature type="active site" description="Proton acceptor" evidence="9">
    <location>
        <position position="159"/>
    </location>
</feature>
<feature type="binding site" evidence="11">
    <location>
        <position position="17"/>
    </location>
    <ligand>
        <name>NAD(+)</name>
        <dbReference type="ChEBI" id="CHEBI:57540"/>
    </ligand>
</feature>
<dbReference type="UniPathway" id="UPA00094"/>
<organism evidence="12 13">
    <name type="scientific">Vreelandella azerica</name>
    <dbReference type="NCBI Taxonomy" id="2732867"/>
    <lineage>
        <taxon>Bacteria</taxon>
        <taxon>Pseudomonadati</taxon>
        <taxon>Pseudomonadota</taxon>
        <taxon>Gammaproteobacteria</taxon>
        <taxon>Oceanospirillales</taxon>
        <taxon>Halomonadaceae</taxon>
        <taxon>Vreelandella</taxon>
    </lineage>
</organism>
<accession>A0A7Y3TVP3</accession>
<comment type="catalytic activity">
    <reaction evidence="8">
        <text>a 2,3-saturated acyl-[ACP] + NAD(+) = a (2E)-enoyl-[ACP] + NADH + H(+)</text>
        <dbReference type="Rhea" id="RHEA:10240"/>
        <dbReference type="Rhea" id="RHEA-COMP:9925"/>
        <dbReference type="Rhea" id="RHEA-COMP:9926"/>
        <dbReference type="ChEBI" id="CHEBI:15378"/>
        <dbReference type="ChEBI" id="CHEBI:57540"/>
        <dbReference type="ChEBI" id="CHEBI:57945"/>
        <dbReference type="ChEBI" id="CHEBI:78784"/>
        <dbReference type="ChEBI" id="CHEBI:78785"/>
        <dbReference type="EC" id="1.3.1.9"/>
    </reaction>
</comment>
<keyword evidence="8 11" id="KW-0520">NAD</keyword>
<evidence type="ECO:0000256" key="8">
    <source>
        <dbReference type="PIRNR" id="PIRNR000094"/>
    </source>
</evidence>
<dbReference type="EC" id="1.3.1.9" evidence="8"/>
<reference evidence="12 13" key="2">
    <citation type="submission" date="2020-06" db="EMBL/GenBank/DDBJ databases">
        <title>Halomonas songnenensis sp. nov., a moderately halophilic bacterium isolated from saline and alkaline soils.</title>
        <authorList>
            <person name="Jiang J."/>
            <person name="Pan Y."/>
        </authorList>
    </citation>
    <scope>NUCLEOTIDE SEQUENCE [LARGE SCALE GENOMIC DNA]</scope>
    <source>
        <strain evidence="12 13">TBZ9</strain>
    </source>
</reference>
<dbReference type="EMBL" id="JABFHI010000001">
    <property type="protein sequence ID" value="NOG31028.1"/>
    <property type="molecule type" value="Genomic_DNA"/>
</dbReference>
<sequence length="258" mass="27850">MSHNPFSLAGKVGIVAGLANHDSIAFGCAQALHEAGAECLVTYATPKAEKFVTPLLEEMGNPELRLCDVQQDDQLDALFARAHERWGRVDFVVHSIAFAPLEDLHGRVVDCSRDGFAQAMDISCHSFIRMAKRAEPLMQEGGTLFNMTYYGAEKVVDNYNLMGPVKAALEAATGYIATELGPQGIRVHGVSPGAIRTRAASGLKHFEELAHDGETRSPLRRLATVEDVGHAVVYLASDAGAALTGLTHYVDAGHHLRF</sequence>
<reference evidence="12 13" key="1">
    <citation type="submission" date="2020-05" db="EMBL/GenBank/DDBJ databases">
        <authorList>
            <person name="Ruan W."/>
            <person name="Jeon C.O."/>
            <person name="Chun B.H."/>
        </authorList>
    </citation>
    <scope>NUCLEOTIDE SEQUENCE [LARGE SCALE GENOMIC DNA]</scope>
    <source>
        <strain evidence="12 13">TBZ9</strain>
    </source>
</reference>
<dbReference type="InterPro" id="IPR036291">
    <property type="entry name" value="NAD(P)-bd_dom_sf"/>
</dbReference>
<comment type="pathway">
    <text evidence="1">Lipid metabolism; fatty acid biosynthesis.</text>
</comment>
<evidence type="ECO:0000256" key="10">
    <source>
        <dbReference type="PIRSR" id="PIRSR000094-2"/>
    </source>
</evidence>
<dbReference type="Pfam" id="PF13561">
    <property type="entry name" value="adh_short_C2"/>
    <property type="match status" value="1"/>
</dbReference>
<dbReference type="PRINTS" id="PR00081">
    <property type="entry name" value="GDHRDH"/>
</dbReference>
<comment type="similarity">
    <text evidence="2 8">Belongs to the short-chain dehydrogenases/reductases (SDR) family. FabI subfamily.</text>
</comment>
<dbReference type="NCBIfam" id="NF005717">
    <property type="entry name" value="PRK07533.1"/>
    <property type="match status" value="1"/>
</dbReference>
<keyword evidence="4" id="KW-0276">Fatty acid metabolism</keyword>
<dbReference type="PANTHER" id="PTHR43159:SF2">
    <property type="entry name" value="ENOYL-[ACYL-CARRIER-PROTEIN] REDUCTASE [NADH], CHLOROPLASTIC"/>
    <property type="match status" value="1"/>
</dbReference>
<feature type="binding site" evidence="10">
    <location>
        <position position="99"/>
    </location>
    <ligand>
        <name>substrate</name>
    </ligand>
</feature>
<feature type="active site" description="Proton acceptor" evidence="9">
    <location>
        <position position="149"/>
    </location>
</feature>
<keyword evidence="5 8" id="KW-0560">Oxidoreductase</keyword>
<evidence type="ECO:0000256" key="6">
    <source>
        <dbReference type="ARBA" id="ARBA00023098"/>
    </source>
</evidence>
<protein>
    <recommendedName>
        <fullName evidence="8">Enoyl-[acyl-carrier-protein] reductase [NADH]</fullName>
        <ecNumber evidence="8">1.3.1.9</ecNumber>
    </recommendedName>
</protein>
<dbReference type="AlphaFoldDB" id="A0A7Y3TVP3"/>
<feature type="binding site" evidence="11">
    <location>
        <begin position="195"/>
        <end position="199"/>
    </location>
    <ligand>
        <name>NAD(+)</name>
        <dbReference type="ChEBI" id="CHEBI:57540"/>
    </ligand>
</feature>
<feature type="binding site" evidence="11">
    <location>
        <begin position="68"/>
        <end position="69"/>
    </location>
    <ligand>
        <name>NAD(+)</name>
        <dbReference type="ChEBI" id="CHEBI:57540"/>
    </ligand>
</feature>
<keyword evidence="7 8" id="KW-0275">Fatty acid biosynthesis</keyword>
<dbReference type="Proteomes" id="UP000588806">
    <property type="component" value="Unassembled WGS sequence"/>
</dbReference>
<dbReference type="Gene3D" id="3.40.50.720">
    <property type="entry name" value="NAD(P)-binding Rossmann-like Domain"/>
    <property type="match status" value="1"/>
</dbReference>
<keyword evidence="13" id="KW-1185">Reference proteome</keyword>
<evidence type="ECO:0000256" key="9">
    <source>
        <dbReference type="PIRSR" id="PIRSR000094-1"/>
    </source>
</evidence>
<evidence type="ECO:0000256" key="11">
    <source>
        <dbReference type="PIRSR" id="PIRSR000094-3"/>
    </source>
</evidence>
<dbReference type="GO" id="GO:0006633">
    <property type="term" value="P:fatty acid biosynthetic process"/>
    <property type="evidence" value="ECO:0007669"/>
    <property type="project" value="UniProtKB-UniPathway"/>
</dbReference>
<evidence type="ECO:0000256" key="1">
    <source>
        <dbReference type="ARBA" id="ARBA00005194"/>
    </source>
</evidence>
<evidence type="ECO:0000256" key="7">
    <source>
        <dbReference type="ARBA" id="ARBA00023160"/>
    </source>
</evidence>
<dbReference type="InterPro" id="IPR002347">
    <property type="entry name" value="SDR_fam"/>
</dbReference>
<dbReference type="SUPFAM" id="SSF51735">
    <property type="entry name" value="NAD(P)-binding Rossmann-fold domains"/>
    <property type="match status" value="1"/>
</dbReference>
<feature type="binding site" evidence="11">
    <location>
        <begin position="23"/>
        <end position="24"/>
    </location>
    <ligand>
        <name>NAD(+)</name>
        <dbReference type="ChEBI" id="CHEBI:57540"/>
    </ligand>
</feature>
<evidence type="ECO:0000256" key="5">
    <source>
        <dbReference type="ARBA" id="ARBA00023002"/>
    </source>
</evidence>
<keyword evidence="6" id="KW-0443">Lipid metabolism</keyword>
<dbReference type="CDD" id="cd05372">
    <property type="entry name" value="ENR_SDR"/>
    <property type="match status" value="1"/>
</dbReference>
<proteinExistence type="inferred from homology"/>
<evidence type="ECO:0000313" key="12">
    <source>
        <dbReference type="EMBL" id="NOG31028.1"/>
    </source>
</evidence>
<evidence type="ECO:0000313" key="13">
    <source>
        <dbReference type="Proteomes" id="UP000588806"/>
    </source>
</evidence>
<dbReference type="InterPro" id="IPR014358">
    <property type="entry name" value="Enoyl-ACP_Rdtase_NADH"/>
</dbReference>
<dbReference type="RefSeq" id="WP_171701464.1">
    <property type="nucleotide sequence ID" value="NZ_JABFHI010000001.1"/>
</dbReference>
<name>A0A7Y3TVP3_9GAMM</name>